<gene>
    <name evidence="3" type="ORF">MKZ38_009504</name>
</gene>
<reference evidence="3" key="1">
    <citation type="submission" date="2022-07" db="EMBL/GenBank/DDBJ databases">
        <title>Draft genome sequence of Zalerion maritima ATCC 34329, a (micro)plastics degrading marine fungus.</title>
        <authorList>
            <person name="Paco A."/>
            <person name="Goncalves M.F.M."/>
            <person name="Rocha-Santos T.A.P."/>
            <person name="Alves A."/>
        </authorList>
    </citation>
    <scope>NUCLEOTIDE SEQUENCE</scope>
    <source>
        <strain evidence="3">ATCC 34329</strain>
    </source>
</reference>
<protein>
    <submittedName>
        <fullName evidence="3">Uncharacterized protein</fullName>
    </submittedName>
</protein>
<proteinExistence type="predicted"/>
<feature type="compositionally biased region" description="Basic and acidic residues" evidence="1">
    <location>
        <begin position="435"/>
        <end position="446"/>
    </location>
</feature>
<keyword evidence="2" id="KW-0812">Transmembrane</keyword>
<feature type="region of interest" description="Disordered" evidence="1">
    <location>
        <begin position="405"/>
        <end position="452"/>
    </location>
</feature>
<evidence type="ECO:0000256" key="1">
    <source>
        <dbReference type="SAM" id="MobiDB-lite"/>
    </source>
</evidence>
<feature type="compositionally biased region" description="Basic and acidic residues" evidence="1">
    <location>
        <begin position="405"/>
        <end position="426"/>
    </location>
</feature>
<dbReference type="AlphaFoldDB" id="A0AAD5S1J3"/>
<organism evidence="3 4">
    <name type="scientific">Zalerion maritima</name>
    <dbReference type="NCBI Taxonomy" id="339359"/>
    <lineage>
        <taxon>Eukaryota</taxon>
        <taxon>Fungi</taxon>
        <taxon>Dikarya</taxon>
        <taxon>Ascomycota</taxon>
        <taxon>Pezizomycotina</taxon>
        <taxon>Sordariomycetes</taxon>
        <taxon>Lulworthiomycetidae</taxon>
        <taxon>Lulworthiales</taxon>
        <taxon>Lulworthiaceae</taxon>
        <taxon>Zalerion</taxon>
    </lineage>
</organism>
<dbReference type="Proteomes" id="UP001201980">
    <property type="component" value="Unassembled WGS sequence"/>
</dbReference>
<keyword evidence="2" id="KW-0472">Membrane</keyword>
<dbReference type="EMBL" id="JAKWBI020000075">
    <property type="protein sequence ID" value="KAJ2903665.1"/>
    <property type="molecule type" value="Genomic_DNA"/>
</dbReference>
<feature type="region of interest" description="Disordered" evidence="1">
    <location>
        <begin position="153"/>
        <end position="208"/>
    </location>
</feature>
<feature type="transmembrane region" description="Helical" evidence="2">
    <location>
        <begin position="12"/>
        <end position="36"/>
    </location>
</feature>
<accession>A0AAD5S1J3</accession>
<feature type="transmembrane region" description="Helical" evidence="2">
    <location>
        <begin position="43"/>
        <end position="62"/>
    </location>
</feature>
<feature type="region of interest" description="Disordered" evidence="1">
    <location>
        <begin position="223"/>
        <end position="332"/>
    </location>
</feature>
<sequence length="475" mass="53674">MDTLDWLTKAIGVVLSFCLFVQSLLYFLVVCALYLGTLIVKHFLLGLQLLPIATLVSIAIAYTNAATELMILLRDLGFGAPIEGNLRFQAWSRGPRDNVFQHMETCGVQYERKEDFHQEQPYQEETFYHRQPIPILREPRRAYELGAGNDHIPSISLIPSTPTPPASPIKPRRACSYIPMPILKTPWPSIREPNRSSSSPQGNPGHLTEERYHDVSNLVEQSLAASPQTHPSMPSRQPSSSAVLASATSDAETDFGLHSPPNSANDTRQDENNARPCSRSFGHPPPNSSQAPGQIPPQTPPRTPHREPDKHRHITHTTEWRNSPPTYHPNCSWPGENPFRLSSEEKRVASMGQGETLKIPPTQYDKRDRCRYDCERYQDGLLREQRMGIMDKLVGGCLQKERREEVGVERETRDQGMEGGRMRDGGEGESVWMGGREEGKWMRNGDDDNQTLDLDTELDEYAIGWGEQVSNWAEW</sequence>
<evidence type="ECO:0000313" key="3">
    <source>
        <dbReference type="EMBL" id="KAJ2903665.1"/>
    </source>
</evidence>
<feature type="compositionally biased region" description="Polar residues" evidence="1">
    <location>
        <begin position="223"/>
        <end position="250"/>
    </location>
</feature>
<name>A0AAD5S1J3_9PEZI</name>
<keyword evidence="4" id="KW-1185">Reference proteome</keyword>
<evidence type="ECO:0000313" key="4">
    <source>
        <dbReference type="Proteomes" id="UP001201980"/>
    </source>
</evidence>
<evidence type="ECO:0000256" key="2">
    <source>
        <dbReference type="SAM" id="Phobius"/>
    </source>
</evidence>
<keyword evidence="2" id="KW-1133">Transmembrane helix</keyword>
<comment type="caution">
    <text evidence="3">The sequence shown here is derived from an EMBL/GenBank/DDBJ whole genome shotgun (WGS) entry which is preliminary data.</text>
</comment>